<evidence type="ECO:0000256" key="4">
    <source>
        <dbReference type="ARBA" id="ARBA00022801"/>
    </source>
</evidence>
<feature type="domain" description="Peptidase S9A N-terminal" evidence="8">
    <location>
        <begin position="1"/>
        <end position="394"/>
    </location>
</feature>
<dbReference type="Gene3D" id="2.130.10.120">
    <property type="entry name" value="Prolyl oligopeptidase, N-terminal domain"/>
    <property type="match status" value="1"/>
</dbReference>
<evidence type="ECO:0000259" key="8">
    <source>
        <dbReference type="Pfam" id="PF02897"/>
    </source>
</evidence>
<dbReference type="EMBL" id="JACHMB010000001">
    <property type="protein sequence ID" value="MBB5783329.1"/>
    <property type="molecule type" value="Genomic_DNA"/>
</dbReference>
<evidence type="ECO:0000313" key="9">
    <source>
        <dbReference type="EMBL" id="MBB5783329.1"/>
    </source>
</evidence>
<evidence type="ECO:0000313" key="10">
    <source>
        <dbReference type="Proteomes" id="UP000579153"/>
    </source>
</evidence>
<keyword evidence="5" id="KW-0720">Serine protease</keyword>
<evidence type="ECO:0000256" key="5">
    <source>
        <dbReference type="ARBA" id="ARBA00022825"/>
    </source>
</evidence>
<dbReference type="GO" id="GO:0004252">
    <property type="term" value="F:serine-type endopeptidase activity"/>
    <property type="evidence" value="ECO:0007669"/>
    <property type="project" value="UniProtKB-EC"/>
</dbReference>
<dbReference type="PANTHER" id="PTHR42881:SF2">
    <property type="entry name" value="PROLYL ENDOPEPTIDASE"/>
    <property type="match status" value="1"/>
</dbReference>
<dbReference type="GO" id="GO:0070012">
    <property type="term" value="F:oligopeptidase activity"/>
    <property type="evidence" value="ECO:0007669"/>
    <property type="project" value="TreeGrafter"/>
</dbReference>
<keyword evidence="3" id="KW-0645">Protease</keyword>
<dbReference type="PANTHER" id="PTHR42881">
    <property type="entry name" value="PROLYL ENDOPEPTIDASE"/>
    <property type="match status" value="1"/>
</dbReference>
<comment type="caution">
    <text evidence="9">The sequence shown here is derived from an EMBL/GenBank/DDBJ whole genome shotgun (WGS) entry which is preliminary data.</text>
</comment>
<evidence type="ECO:0000256" key="3">
    <source>
        <dbReference type="ARBA" id="ARBA00022670"/>
    </source>
</evidence>
<evidence type="ECO:0000259" key="7">
    <source>
        <dbReference type="Pfam" id="PF00326"/>
    </source>
</evidence>
<dbReference type="GO" id="GO:0005829">
    <property type="term" value="C:cytosol"/>
    <property type="evidence" value="ECO:0007669"/>
    <property type="project" value="TreeGrafter"/>
</dbReference>
<feature type="domain" description="Peptidase S9 prolyl oligopeptidase catalytic" evidence="7">
    <location>
        <begin position="468"/>
        <end position="678"/>
    </location>
</feature>
<organism evidence="9 10">
    <name type="scientific">Nonomuraea jabiensis</name>
    <dbReference type="NCBI Taxonomy" id="882448"/>
    <lineage>
        <taxon>Bacteria</taxon>
        <taxon>Bacillati</taxon>
        <taxon>Actinomycetota</taxon>
        <taxon>Actinomycetes</taxon>
        <taxon>Streptosporangiales</taxon>
        <taxon>Streptosporangiaceae</taxon>
        <taxon>Nonomuraea</taxon>
    </lineage>
</organism>
<dbReference type="Gene3D" id="3.40.50.1820">
    <property type="entry name" value="alpha/beta hydrolase"/>
    <property type="match status" value="1"/>
</dbReference>
<dbReference type="SUPFAM" id="SSF50993">
    <property type="entry name" value="Peptidase/esterase 'gauge' domain"/>
    <property type="match status" value="1"/>
</dbReference>
<keyword evidence="10" id="KW-1185">Reference proteome</keyword>
<dbReference type="InterPro" id="IPR001375">
    <property type="entry name" value="Peptidase_S9_cat"/>
</dbReference>
<evidence type="ECO:0000256" key="2">
    <source>
        <dbReference type="ARBA" id="ARBA00011897"/>
    </source>
</evidence>
<feature type="region of interest" description="Disordered" evidence="6">
    <location>
        <begin position="400"/>
        <end position="422"/>
    </location>
</feature>
<dbReference type="EC" id="3.4.21.26" evidence="2"/>
<dbReference type="GO" id="GO:0006508">
    <property type="term" value="P:proteolysis"/>
    <property type="evidence" value="ECO:0007669"/>
    <property type="project" value="UniProtKB-KW"/>
</dbReference>
<accession>A0A7W9LGV4</accession>
<name>A0A7W9LGV4_9ACTN</name>
<dbReference type="InterPro" id="IPR002470">
    <property type="entry name" value="Peptidase_S9A"/>
</dbReference>
<gene>
    <name evidence="9" type="ORF">HD596_010085</name>
</gene>
<dbReference type="Pfam" id="PF02897">
    <property type="entry name" value="Peptidase_S9_N"/>
    <property type="match status" value="1"/>
</dbReference>
<dbReference type="SUPFAM" id="SSF53474">
    <property type="entry name" value="alpha/beta-Hydrolases"/>
    <property type="match status" value="1"/>
</dbReference>
<dbReference type="Pfam" id="PF00326">
    <property type="entry name" value="Peptidase_S9"/>
    <property type="match status" value="1"/>
</dbReference>
<reference evidence="9 10" key="1">
    <citation type="submission" date="2020-08" db="EMBL/GenBank/DDBJ databases">
        <title>Sequencing the genomes of 1000 actinobacteria strains.</title>
        <authorList>
            <person name="Klenk H.-P."/>
        </authorList>
    </citation>
    <scope>NUCLEOTIDE SEQUENCE [LARGE SCALE GENOMIC DNA]</scope>
    <source>
        <strain evidence="9 10">DSM 45507</strain>
    </source>
</reference>
<evidence type="ECO:0000256" key="1">
    <source>
        <dbReference type="ARBA" id="ARBA00001070"/>
    </source>
</evidence>
<protein>
    <recommendedName>
        <fullName evidence="2">prolyl oligopeptidase</fullName>
        <ecNumber evidence="2">3.4.21.26</ecNumber>
    </recommendedName>
</protein>
<keyword evidence="4 9" id="KW-0378">Hydrolase</keyword>
<dbReference type="AlphaFoldDB" id="A0A7W9LGV4"/>
<dbReference type="PRINTS" id="PR00862">
    <property type="entry name" value="PROLIGOPTASE"/>
</dbReference>
<evidence type="ECO:0000256" key="6">
    <source>
        <dbReference type="SAM" id="MobiDB-lite"/>
    </source>
</evidence>
<dbReference type="InterPro" id="IPR029058">
    <property type="entry name" value="AB_hydrolase_fold"/>
</dbReference>
<dbReference type="InterPro" id="IPR051167">
    <property type="entry name" value="Prolyl_oligopep/macrocyclase"/>
</dbReference>
<dbReference type="Proteomes" id="UP000579153">
    <property type="component" value="Unassembled WGS sequence"/>
</dbReference>
<dbReference type="InterPro" id="IPR023302">
    <property type="entry name" value="Pept_S9A_N"/>
</dbReference>
<comment type="catalytic activity">
    <reaction evidence="1">
        <text>Hydrolysis of Pro-|-Xaa &gt;&gt; Ala-|-Xaa in oligopeptides.</text>
        <dbReference type="EC" id="3.4.21.26"/>
    </reaction>
</comment>
<proteinExistence type="predicted"/>
<sequence>MHGHLIKDPYRWLEDPGSADCAAWLEGQAALLATHASTWRHRPLLRELLEAFAAGGGAAVPVVSPPVIRGPRRFYLRRAAGQEMPVLMTAGAGQAPSPLLDPLALDPSALTTLDAWRPSWSGDLLAYQISRGGDEQPALHILDVSRRRVIDGPLRPGRITPIAWLPDDGGFYYLTLAAGPFPPRRQVRLHRLGADPDHDPVVFATDWPHLSIAISPHGHGLTISSAPGAQCGNRLWLSPLVPGREHILDARLIHDGTQAHTTAMIKFGPGGCLYAVTDADAPYGRVCAVEPADPHSSRWRTLITADEPAVLSGCVPLTGPDAQPYLLLSLARPNGAELRLYDGEGGFLGAIPAPGHGPGTITGLTCPPGGDEAYFTYSDFVTAPAVYRFGLHERRCRPWIPPTRDRQTAATGRPRGQGRAPEVTELSFPCGQSLGHLYVIAQPGRPGPRPAILTAYGGFGASFRPAYSPTTLAWVAAGGIYAVAAVRGGGEYGTTWHAAGRGINKPNAMTDFIAAARHLIELGWTTPGQLAIKGASHSGLLVAAALTRAPELFAAAVCSDAPTDLIRYPRFGLGPWWKTELGDPDLPDHLPVLLSYSPYHQVRPGTPYPAVLLTTPRTDPRVDAMHIRKFTAALQHATGSDRPVLMRCEDGVGHGLRAASRWYDLQADALAFCADHTGLEFRSQ</sequence>